<dbReference type="RefSeq" id="WP_109245970.1">
    <property type="nucleotide sequence ID" value="NZ_BFFO01000006.1"/>
</dbReference>
<organism evidence="2 3">
    <name type="scientific">Lactococcus termiticola</name>
    <dbReference type="NCBI Taxonomy" id="2169526"/>
    <lineage>
        <taxon>Bacteria</taxon>
        <taxon>Bacillati</taxon>
        <taxon>Bacillota</taxon>
        <taxon>Bacilli</taxon>
        <taxon>Lactobacillales</taxon>
        <taxon>Streptococcaceae</taxon>
        <taxon>Lactococcus</taxon>
    </lineage>
</organism>
<evidence type="ECO:0000313" key="2">
    <source>
        <dbReference type="EMBL" id="GBG97002.1"/>
    </source>
</evidence>
<dbReference type="AlphaFoldDB" id="A0A2R5HG87"/>
<keyword evidence="3" id="KW-1185">Reference proteome</keyword>
<protein>
    <recommendedName>
        <fullName evidence="4">DUF4044 domain-containing protein</fullName>
    </recommendedName>
</protein>
<evidence type="ECO:0008006" key="4">
    <source>
        <dbReference type="Google" id="ProtNLM"/>
    </source>
</evidence>
<evidence type="ECO:0000313" key="3">
    <source>
        <dbReference type="Proteomes" id="UP000245021"/>
    </source>
</evidence>
<evidence type="ECO:0000256" key="1">
    <source>
        <dbReference type="SAM" id="Phobius"/>
    </source>
</evidence>
<dbReference type="InterPro" id="IPR025270">
    <property type="entry name" value="DUF4044"/>
</dbReference>
<dbReference type="EMBL" id="BFFO01000006">
    <property type="protein sequence ID" value="GBG97002.1"/>
    <property type="molecule type" value="Genomic_DNA"/>
</dbReference>
<dbReference type="Pfam" id="PF13253">
    <property type="entry name" value="DUF4044"/>
    <property type="match status" value="1"/>
</dbReference>
<dbReference type="Proteomes" id="UP000245021">
    <property type="component" value="Unassembled WGS sequence"/>
</dbReference>
<feature type="transmembrane region" description="Helical" evidence="1">
    <location>
        <begin position="14"/>
        <end position="37"/>
    </location>
</feature>
<proteinExistence type="predicted"/>
<keyword evidence="1" id="KW-0472">Membrane</keyword>
<keyword evidence="1" id="KW-1133">Transmembrane helix</keyword>
<gene>
    <name evidence="2" type="ORF">NtB2_01139</name>
</gene>
<accession>A0A2R5HG87</accession>
<keyword evidence="1" id="KW-0812">Transmembrane</keyword>
<sequence>MAYQKKKKTTFQKITLVVAVIMILLTLFAAFGALFSIL</sequence>
<name>A0A2R5HG87_9LACT</name>
<comment type="caution">
    <text evidence="2">The sequence shown here is derived from an EMBL/GenBank/DDBJ whole genome shotgun (WGS) entry which is preliminary data.</text>
</comment>
<reference evidence="2 3" key="1">
    <citation type="journal article" date="2018" name="Genome Announc.">
        <title>Draft Genome Sequence of Lactococcus sp. Strain NtB2 (JCM 32569), Isolated from the Gut of the Higher Termite Nasutitermes takasagoensis.</title>
        <authorList>
            <person name="Noda S."/>
            <person name="Aihara C."/>
            <person name="Yuki M."/>
            <person name="Ohkuma M."/>
        </authorList>
    </citation>
    <scope>NUCLEOTIDE SEQUENCE [LARGE SCALE GENOMIC DNA]</scope>
    <source>
        <strain evidence="2 3">NtB2</strain>
    </source>
</reference>